<dbReference type="PRINTS" id="PR00039">
    <property type="entry name" value="HTHLYSR"/>
</dbReference>
<evidence type="ECO:0000313" key="2">
    <source>
        <dbReference type="EMBL" id="RDB68417.1"/>
    </source>
</evidence>
<reference evidence="2 4" key="1">
    <citation type="journal article" date="2018" name="Elife">
        <title>Discovery and characterization of a prevalent human gut bacterial enzyme sufficient for the inactivation of a family of plant toxins.</title>
        <authorList>
            <person name="Koppel N."/>
            <person name="Bisanz J.E."/>
            <person name="Pandelia M.E."/>
            <person name="Turnbaugh P.J."/>
            <person name="Balskus E.P."/>
        </authorList>
    </citation>
    <scope>NUCLEOTIDE SEQUENCE [LARGE SCALE GENOMIC DNA]</scope>
    <source>
        <strain evidence="2 4">DSM 16107</strain>
    </source>
</reference>
<dbReference type="Proteomes" id="UP000270112">
    <property type="component" value="Unassembled WGS sequence"/>
</dbReference>
<organism evidence="3 5">
    <name type="scientific">Eggerthella sinensis</name>
    <dbReference type="NCBI Taxonomy" id="242230"/>
    <lineage>
        <taxon>Bacteria</taxon>
        <taxon>Bacillati</taxon>
        <taxon>Actinomycetota</taxon>
        <taxon>Coriobacteriia</taxon>
        <taxon>Eggerthellales</taxon>
        <taxon>Eggerthellaceae</taxon>
        <taxon>Eggerthella</taxon>
    </lineage>
</organism>
<dbReference type="GO" id="GO:0003700">
    <property type="term" value="F:DNA-binding transcription factor activity"/>
    <property type="evidence" value="ECO:0007669"/>
    <property type="project" value="InterPro"/>
</dbReference>
<evidence type="ECO:0000259" key="1">
    <source>
        <dbReference type="PROSITE" id="PS50931"/>
    </source>
</evidence>
<proteinExistence type="predicted"/>
<evidence type="ECO:0000313" key="3">
    <source>
        <dbReference type="EMBL" id="RNM40953.1"/>
    </source>
</evidence>
<keyword evidence="4" id="KW-1185">Reference proteome</keyword>
<dbReference type="Gene3D" id="1.10.10.10">
    <property type="entry name" value="Winged helix-like DNA-binding domain superfamily/Winged helix DNA-binding domain"/>
    <property type="match status" value="1"/>
</dbReference>
<dbReference type="PROSITE" id="PS50931">
    <property type="entry name" value="HTH_LYSR"/>
    <property type="match status" value="1"/>
</dbReference>
<protein>
    <recommendedName>
        <fullName evidence="1">HTH lysR-type domain-containing protein</fullName>
    </recommendedName>
</protein>
<gene>
    <name evidence="2" type="ORF">C1876_10310</name>
    <name evidence="3" type="ORF">DMP09_11875</name>
</gene>
<dbReference type="SUPFAM" id="SSF53850">
    <property type="entry name" value="Periplasmic binding protein-like II"/>
    <property type="match status" value="1"/>
</dbReference>
<dbReference type="Pfam" id="PF00126">
    <property type="entry name" value="HTH_1"/>
    <property type="match status" value="1"/>
</dbReference>
<dbReference type="EMBL" id="QICC01000055">
    <property type="protein sequence ID" value="RNM40953.1"/>
    <property type="molecule type" value="Genomic_DNA"/>
</dbReference>
<evidence type="ECO:0000313" key="4">
    <source>
        <dbReference type="Proteomes" id="UP000253817"/>
    </source>
</evidence>
<dbReference type="PANTHER" id="PTHR30419">
    <property type="entry name" value="HTH-TYPE TRANSCRIPTIONAL REGULATOR YBHD"/>
    <property type="match status" value="1"/>
</dbReference>
<sequence>MCYHRRTVTAVGRGLPVRIESIALFLSVVEKGSISCAARASYISQQGASSAIKSLEQDFGVELFERGGTALQLTTAGERIAREAAAVMAAYRRLQTVAALGCTADDAETGPVRVVTTPHAMHVLSPIFEAYREASGGGEPFVFVEESIFDIMHAYPSLDEQALHLVNIPAFMDGIIERVGSAFEPLVVSDLMLYCGPGSPFLERRQVACTELAGARIACYNEALLIRLVRHLLKDVEGADISMSTSNLELLGRMIAEPHTVSFTDSLSLFLNGLPAGYACVPIDDSVRFATGILGPVRGAAARRFVSFFRRYLETVCADYVKRFAFSWPPTPVDEALR</sequence>
<dbReference type="AlphaFoldDB" id="A0A3N0IVE9"/>
<dbReference type="InterPro" id="IPR000847">
    <property type="entry name" value="LysR_HTH_N"/>
</dbReference>
<name>A0A3N0IVE9_9ACTN</name>
<dbReference type="SUPFAM" id="SSF46785">
    <property type="entry name" value="Winged helix' DNA-binding domain"/>
    <property type="match status" value="1"/>
</dbReference>
<evidence type="ECO:0000313" key="5">
    <source>
        <dbReference type="Proteomes" id="UP000270112"/>
    </source>
</evidence>
<dbReference type="InterPro" id="IPR036388">
    <property type="entry name" value="WH-like_DNA-bd_sf"/>
</dbReference>
<dbReference type="GO" id="GO:0005829">
    <property type="term" value="C:cytosol"/>
    <property type="evidence" value="ECO:0007669"/>
    <property type="project" value="TreeGrafter"/>
</dbReference>
<dbReference type="Proteomes" id="UP000253817">
    <property type="component" value="Unassembled WGS sequence"/>
</dbReference>
<dbReference type="InterPro" id="IPR050950">
    <property type="entry name" value="HTH-type_LysR_regulators"/>
</dbReference>
<comment type="caution">
    <text evidence="3">The sequence shown here is derived from an EMBL/GenBank/DDBJ whole genome shotgun (WGS) entry which is preliminary data.</text>
</comment>
<accession>A0A3N0IVE9</accession>
<dbReference type="InterPro" id="IPR036390">
    <property type="entry name" value="WH_DNA-bd_sf"/>
</dbReference>
<reference evidence="5" key="2">
    <citation type="submission" date="2018-05" db="EMBL/GenBank/DDBJ databases">
        <title>Genome Sequencing of selected type strains of the family Eggerthellaceae.</title>
        <authorList>
            <person name="Danylec N."/>
            <person name="Stoll D.A."/>
            <person name="Doetsch A."/>
            <person name="Huch M."/>
        </authorList>
    </citation>
    <scope>NUCLEOTIDE SEQUENCE [LARGE SCALE GENOMIC DNA]</scope>
    <source>
        <strain evidence="5">DSM 16107</strain>
    </source>
</reference>
<dbReference type="EMBL" id="PPTT01000016">
    <property type="protein sequence ID" value="RDB68417.1"/>
    <property type="molecule type" value="Genomic_DNA"/>
</dbReference>
<feature type="domain" description="HTH lysR-type" evidence="1">
    <location>
        <begin position="17"/>
        <end position="74"/>
    </location>
</feature>
<reference evidence="3" key="3">
    <citation type="journal article" date="2019" name="Microbiol. Resour. Announc.">
        <title>Draft Genome Sequences of Type Strains of Gordonibacter faecihominis, Paraeggerthella hongkongensis, Parvibacter caecicola,Slackia equolifaciens, Slackia faecicanis, and Slackia isoflavoniconvertens.</title>
        <authorList>
            <person name="Danylec N."/>
            <person name="Stoll D.A."/>
            <person name="Dotsch A."/>
            <person name="Huch M."/>
        </authorList>
    </citation>
    <scope>NUCLEOTIDE SEQUENCE</scope>
    <source>
        <strain evidence="3">DSM 16107</strain>
    </source>
</reference>